<gene>
    <name evidence="1" type="ORF">BSF95_02975</name>
</gene>
<dbReference type="AlphaFoldDB" id="A0A385EYJ7"/>
<protein>
    <recommendedName>
        <fullName evidence="2">Type II toxin-antitoxin system HicA family toxin</fullName>
    </recommendedName>
</protein>
<proteinExistence type="predicted"/>
<evidence type="ECO:0008006" key="2">
    <source>
        <dbReference type="Google" id="ProtNLM"/>
    </source>
</evidence>
<reference evidence="1" key="1">
    <citation type="submission" date="2018-08" db="EMBL/GenBank/DDBJ databases">
        <title>Complete genome sequence of Acinetobacter baumannii strain WM99c.</title>
        <authorList>
            <person name="Nigro S.J."/>
            <person name="Wick R.R."/>
            <person name="Holt K.E."/>
            <person name="Hall R.M."/>
        </authorList>
    </citation>
    <scope>NUCLEOTIDE SEQUENCE</scope>
    <source>
        <strain evidence="1">WM99c</strain>
    </source>
</reference>
<name>A0A385EYJ7_ACIBA</name>
<sequence length="67" mass="7945">MRKVVKRKNLLAFKIWLAHLGYQVRDMEDGRGFNFRFKKQYGMVTRELVGNSLAQTLGKEFEEHLKS</sequence>
<dbReference type="EMBL" id="CP031743">
    <property type="protein sequence ID" value="AXQ91335.1"/>
    <property type="molecule type" value="Genomic_DNA"/>
</dbReference>
<evidence type="ECO:0000313" key="1">
    <source>
        <dbReference type="EMBL" id="AXQ91335.1"/>
    </source>
</evidence>
<dbReference type="RefSeq" id="WP_001233537.1">
    <property type="nucleotide sequence ID" value="NZ_AERY01000103.1"/>
</dbReference>
<organism evidence="1">
    <name type="scientific">Acinetobacter baumannii WM99c</name>
    <dbReference type="NCBI Taxonomy" id="945555"/>
    <lineage>
        <taxon>Bacteria</taxon>
        <taxon>Pseudomonadati</taxon>
        <taxon>Pseudomonadota</taxon>
        <taxon>Gammaproteobacteria</taxon>
        <taxon>Moraxellales</taxon>
        <taxon>Moraxellaceae</taxon>
        <taxon>Acinetobacter</taxon>
        <taxon>Acinetobacter calcoaceticus/baumannii complex</taxon>
    </lineage>
</organism>
<accession>A0A385EYJ7</accession>